<evidence type="ECO:0008006" key="4">
    <source>
        <dbReference type="Google" id="ProtNLM"/>
    </source>
</evidence>
<feature type="transmembrane region" description="Helical" evidence="1">
    <location>
        <begin position="402"/>
        <end position="421"/>
    </location>
</feature>
<dbReference type="STRING" id="497965.Cyan7822_3153"/>
<reference evidence="3" key="1">
    <citation type="journal article" date="2011" name="MBio">
        <title>Novel metabolic attributes of the genus Cyanothece, comprising a group of unicellular nitrogen-fixing Cyanobacteria.</title>
        <authorList>
            <person name="Bandyopadhyay A."/>
            <person name="Elvitigala T."/>
            <person name="Welsh E."/>
            <person name="Stockel J."/>
            <person name="Liberton M."/>
            <person name="Min H."/>
            <person name="Sherman L.A."/>
            <person name="Pakrasi H.B."/>
        </authorList>
    </citation>
    <scope>NUCLEOTIDE SEQUENCE [LARGE SCALE GENOMIC DNA]</scope>
    <source>
        <strain evidence="3">PCC 7822</strain>
    </source>
</reference>
<gene>
    <name evidence="2" type="ordered locus">Cyan7822_3153</name>
</gene>
<keyword evidence="1" id="KW-1133">Transmembrane helix</keyword>
<dbReference type="Proteomes" id="UP000008206">
    <property type="component" value="Chromosome"/>
</dbReference>
<sequence length="596" mass="68550">MPDFKLLLKTKITQQFSTNSSLSFAKKYHTFWLYLSLFFSAFYSHFALQEAFSQKYIIQDDARQHVFWMARFVDAELFPKDIIADYFQESAPIGYTKLYQFFALLGIDPILLHKLLPFVLGLIATLYIFRLTLEILPLPFAGFSAAIFLNQSLWTRDDLVSATPAAFAVPFLCCFLYYYIKEKKLQTLFCMGLLGLFYPQCLLLAAGLVGLRLFRFGQRKLYLSTEKDDYVWILSAGLVTLIVLLPYLIYPSPFGEVITKVEAKKLPVFSSKGWSAFFNPEPMQYWFCGKRSGFIPTDWCRLYRRGFELLPPQVFLCFLLPVVLQFFKKLSFSLEFYPQKGLLIRNFALISLGFFLLAHAVAFKLHLPNRYTEHSFKIIFAVGAAISLAIGLITLLHQRSVLTHKLITTTFLLLIIIYLPVGYPMLLNASGYTFPSSDYIEGKYPELYDFLKKQQKDSLVASLVPEANNLPSFTHRSILVGGSGYALPYHPEFFAEMEKRTIALIQAQYSSDFEEVSNFINQYGIDFWLVDKSAFTEEYIQQDEWLKAFAHHINPQELLNYKKTAIVGKSLESCGVIQKESLVLIDVKCLMRVNQS</sequence>
<dbReference type="AlphaFoldDB" id="E0UAY5"/>
<evidence type="ECO:0000313" key="2">
    <source>
        <dbReference type="EMBL" id="ADN15107.1"/>
    </source>
</evidence>
<name>E0UAY5_GLOV7</name>
<dbReference type="EMBL" id="CP002198">
    <property type="protein sequence ID" value="ADN15107.1"/>
    <property type="molecule type" value="Genomic_DNA"/>
</dbReference>
<keyword evidence="1" id="KW-0472">Membrane</keyword>
<dbReference type="HOGENOM" id="CLU_030557_0_0_3"/>
<organism evidence="2 3">
    <name type="scientific">Gloeothece verrucosa (strain PCC 7822)</name>
    <name type="common">Cyanothece sp. (strain PCC 7822)</name>
    <dbReference type="NCBI Taxonomy" id="497965"/>
    <lineage>
        <taxon>Bacteria</taxon>
        <taxon>Bacillati</taxon>
        <taxon>Cyanobacteriota</taxon>
        <taxon>Cyanophyceae</taxon>
        <taxon>Oscillatoriophycideae</taxon>
        <taxon>Chroococcales</taxon>
        <taxon>Aphanothecaceae</taxon>
        <taxon>Gloeothece</taxon>
        <taxon>Gloeothece verrucosa</taxon>
    </lineage>
</organism>
<feature type="transmembrane region" description="Helical" evidence="1">
    <location>
        <begin position="309"/>
        <end position="327"/>
    </location>
</feature>
<feature type="transmembrane region" description="Helical" evidence="1">
    <location>
        <begin position="378"/>
        <end position="396"/>
    </location>
</feature>
<protein>
    <recommendedName>
        <fullName evidence="4">Glycosyltransferase RgtA/B/C/D-like domain-containing protein</fullName>
    </recommendedName>
</protein>
<evidence type="ECO:0000313" key="3">
    <source>
        <dbReference type="Proteomes" id="UP000008206"/>
    </source>
</evidence>
<feature type="transmembrane region" description="Helical" evidence="1">
    <location>
        <begin position="230"/>
        <end position="250"/>
    </location>
</feature>
<dbReference type="eggNOG" id="ENOG502Z8V5">
    <property type="taxonomic scope" value="Bacteria"/>
</dbReference>
<proteinExistence type="predicted"/>
<keyword evidence="3" id="KW-1185">Reference proteome</keyword>
<feature type="transmembrane region" description="Helical" evidence="1">
    <location>
        <begin position="31"/>
        <end position="48"/>
    </location>
</feature>
<accession>E0UAY5</accession>
<feature type="transmembrane region" description="Helical" evidence="1">
    <location>
        <begin position="160"/>
        <end position="180"/>
    </location>
</feature>
<feature type="transmembrane region" description="Helical" evidence="1">
    <location>
        <begin position="187"/>
        <end position="210"/>
    </location>
</feature>
<dbReference type="RefSeq" id="WP_013323200.1">
    <property type="nucleotide sequence ID" value="NC_014501.1"/>
</dbReference>
<dbReference type="KEGG" id="cyj:Cyan7822_3153"/>
<evidence type="ECO:0000256" key="1">
    <source>
        <dbReference type="SAM" id="Phobius"/>
    </source>
</evidence>
<keyword evidence="1" id="KW-0812">Transmembrane</keyword>
<feature type="transmembrane region" description="Helical" evidence="1">
    <location>
        <begin position="347"/>
        <end position="366"/>
    </location>
</feature>
<feature type="transmembrane region" description="Helical" evidence="1">
    <location>
        <begin position="136"/>
        <end position="154"/>
    </location>
</feature>